<dbReference type="RefSeq" id="WP_145877280.1">
    <property type="nucleotide sequence ID" value="NZ_CP046904.1"/>
</dbReference>
<comment type="catalytic activity">
    <reaction evidence="8">
        <text>Couples ATP hydrolysis with the unwinding of duplex DNA by translocating in the 3'-5' direction.</text>
        <dbReference type="EC" id="5.6.2.4"/>
    </reaction>
</comment>
<dbReference type="AlphaFoldDB" id="A0A562PNN8"/>
<organism evidence="16 17">
    <name type="scientific">Pseudoduganella flava</name>
    <dbReference type="NCBI Taxonomy" id="871742"/>
    <lineage>
        <taxon>Bacteria</taxon>
        <taxon>Pseudomonadati</taxon>
        <taxon>Pseudomonadota</taxon>
        <taxon>Betaproteobacteria</taxon>
        <taxon>Burkholderiales</taxon>
        <taxon>Oxalobacteraceae</taxon>
        <taxon>Telluria group</taxon>
        <taxon>Pseudoduganella</taxon>
    </lineage>
</organism>
<dbReference type="Gene3D" id="3.40.50.300">
    <property type="entry name" value="P-loop containing nucleotide triphosphate hydrolases"/>
    <property type="match status" value="2"/>
</dbReference>
<evidence type="ECO:0000256" key="5">
    <source>
        <dbReference type="ARBA" id="ARBA00022840"/>
    </source>
</evidence>
<dbReference type="InterPro" id="IPR013986">
    <property type="entry name" value="DExx_box_DNA_helicase_dom_sf"/>
</dbReference>
<dbReference type="Gene3D" id="1.10.10.160">
    <property type="match status" value="1"/>
</dbReference>
<evidence type="ECO:0000256" key="4">
    <source>
        <dbReference type="ARBA" id="ARBA00022806"/>
    </source>
</evidence>
<dbReference type="InterPro" id="IPR014017">
    <property type="entry name" value="DNA_helicase_UvrD-like_C"/>
</dbReference>
<dbReference type="GO" id="GO:0016787">
    <property type="term" value="F:hydrolase activity"/>
    <property type="evidence" value="ECO:0007669"/>
    <property type="project" value="UniProtKB-UniRule"/>
</dbReference>
<evidence type="ECO:0000259" key="13">
    <source>
        <dbReference type="PROSITE" id="PS51198"/>
    </source>
</evidence>
<evidence type="ECO:0000256" key="6">
    <source>
        <dbReference type="ARBA" id="ARBA00023125"/>
    </source>
</evidence>
<keyword evidence="6" id="KW-0238">DNA-binding</keyword>
<proteinExistence type="inferred from homology"/>
<keyword evidence="5 12" id="KW-0067">ATP-binding</keyword>
<evidence type="ECO:0000256" key="1">
    <source>
        <dbReference type="ARBA" id="ARBA00009922"/>
    </source>
</evidence>
<evidence type="ECO:0000256" key="9">
    <source>
        <dbReference type="ARBA" id="ARBA00034808"/>
    </source>
</evidence>
<dbReference type="InterPro" id="IPR014016">
    <property type="entry name" value="UvrD-like_ATP-bd"/>
</dbReference>
<evidence type="ECO:0000256" key="8">
    <source>
        <dbReference type="ARBA" id="ARBA00034617"/>
    </source>
</evidence>
<dbReference type="PROSITE" id="PS51217">
    <property type="entry name" value="UVRD_HELICASE_CTER"/>
    <property type="match status" value="1"/>
</dbReference>
<evidence type="ECO:0000313" key="18">
    <source>
        <dbReference type="Proteomes" id="UP000437862"/>
    </source>
</evidence>
<dbReference type="Pfam" id="PF13361">
    <property type="entry name" value="UvrD_C"/>
    <property type="match status" value="2"/>
</dbReference>
<dbReference type="PANTHER" id="PTHR11070:SF2">
    <property type="entry name" value="ATP-DEPENDENT DNA HELICASE SRS2"/>
    <property type="match status" value="1"/>
</dbReference>
<dbReference type="Proteomes" id="UP000437862">
    <property type="component" value="Chromosome"/>
</dbReference>
<keyword evidence="18" id="KW-1185">Reference proteome</keyword>
<feature type="domain" description="UvrD-like helicase ATP-binding" evidence="13">
    <location>
        <begin position="3"/>
        <end position="306"/>
    </location>
</feature>
<evidence type="ECO:0000256" key="3">
    <source>
        <dbReference type="ARBA" id="ARBA00022801"/>
    </source>
</evidence>
<keyword evidence="7" id="KW-0413">Isomerase</keyword>
<comment type="similarity">
    <text evidence="1">Belongs to the helicase family. UvrD subfamily.</text>
</comment>
<dbReference type="SUPFAM" id="SSF52540">
    <property type="entry name" value="P-loop containing nucleoside triphosphate hydrolases"/>
    <property type="match status" value="1"/>
</dbReference>
<dbReference type="GO" id="GO:0003677">
    <property type="term" value="F:DNA binding"/>
    <property type="evidence" value="ECO:0007669"/>
    <property type="project" value="UniProtKB-KW"/>
</dbReference>
<dbReference type="GO" id="GO:0000725">
    <property type="term" value="P:recombinational repair"/>
    <property type="evidence" value="ECO:0007669"/>
    <property type="project" value="TreeGrafter"/>
</dbReference>
<dbReference type="OrthoDB" id="9792687at2"/>
<keyword evidence="3 12" id="KW-0378">Hydrolase</keyword>
<dbReference type="PANTHER" id="PTHR11070">
    <property type="entry name" value="UVRD / RECB / PCRA DNA HELICASE FAMILY MEMBER"/>
    <property type="match status" value="1"/>
</dbReference>
<dbReference type="EMBL" id="VLKW01000006">
    <property type="protein sequence ID" value="TWI46065.1"/>
    <property type="molecule type" value="Genomic_DNA"/>
</dbReference>
<protein>
    <recommendedName>
        <fullName evidence="9">DNA 3'-5' helicase</fullName>
        <ecNumber evidence="9">5.6.2.4</ecNumber>
    </recommendedName>
    <alternativeName>
        <fullName evidence="10">DNA 3'-5' helicase II</fullName>
    </alternativeName>
</protein>
<gene>
    <name evidence="15" type="ORF">GO485_17140</name>
    <name evidence="16" type="ORF">IP92_03498</name>
</gene>
<evidence type="ECO:0000256" key="2">
    <source>
        <dbReference type="ARBA" id="ARBA00022741"/>
    </source>
</evidence>
<evidence type="ECO:0000313" key="17">
    <source>
        <dbReference type="Proteomes" id="UP000315112"/>
    </source>
</evidence>
<dbReference type="EC" id="5.6.2.4" evidence="9"/>
<evidence type="ECO:0000256" key="12">
    <source>
        <dbReference type="PROSITE-ProRule" id="PRU00560"/>
    </source>
</evidence>
<evidence type="ECO:0000313" key="15">
    <source>
        <dbReference type="EMBL" id="QGZ40613.1"/>
    </source>
</evidence>
<evidence type="ECO:0000256" key="11">
    <source>
        <dbReference type="ARBA" id="ARBA00048988"/>
    </source>
</evidence>
<keyword evidence="4 12" id="KW-0347">Helicase</keyword>
<evidence type="ECO:0000256" key="10">
    <source>
        <dbReference type="ARBA" id="ARBA00034923"/>
    </source>
</evidence>
<accession>A0A562PNN8</accession>
<reference evidence="16 17" key="1">
    <citation type="journal article" date="2015" name="Stand. Genomic Sci.">
        <title>Genomic Encyclopedia of Bacterial and Archaeal Type Strains, Phase III: the genomes of soil and plant-associated and newly described type strains.</title>
        <authorList>
            <person name="Whitman W.B."/>
            <person name="Woyke T."/>
            <person name="Klenk H.P."/>
            <person name="Zhou Y."/>
            <person name="Lilburn T.G."/>
            <person name="Beck B.J."/>
            <person name="De Vos P."/>
            <person name="Vandamme P."/>
            <person name="Eisen J.A."/>
            <person name="Garrity G."/>
            <person name="Hugenholtz P."/>
            <person name="Kyrpides N.C."/>
        </authorList>
    </citation>
    <scope>NUCLEOTIDE SEQUENCE [LARGE SCALE GENOMIC DNA]</scope>
    <source>
        <strain evidence="16 17">CGMCC 1.10685</strain>
    </source>
</reference>
<dbReference type="PROSITE" id="PS51198">
    <property type="entry name" value="UVRD_HELICASE_ATP_BIND"/>
    <property type="match status" value="1"/>
</dbReference>
<name>A0A562PNN8_9BURK</name>
<sequence length="672" mass="74232">MAHEPSKEQAEIIQSRANVILIDAVAGAGKTTTLCMTGIEACRRGLAPAAVTCLAFSDGAKKRFVEKLAEEGAPSGIAPLTIAEFALRHLRKLDTTGLFALPPLLGPAQVRDRLTEAAAAVWQRYEANGTQSDFDFGIEQSPDRIDHLFQVLRLLKATLSTHRFGDDDFASVQRFEMADELDLPVELIDICAAYERLREPEPGEFNWQTADDFVPDLVRVLDLNQGAAQQLWAPALYLIDEWHDVNAAEFALVRLLKRRARLIVVGDRDQVIDAARGAALRFSTDLFSATYPEAARLPLRRSRRFGAALARAASRLTSRPVEALDGLHTVQHKLAYDPGVPMGCARAVAAHVKSLHGAHHDVKLSDIAIVTREDDQSIDLENALIDANIPYRCEGIESYLLRPEILFMRALLHIVSGCYDTLDKDKPTVRAMVGALAAFVSMPGDAAQFDSSYLQVSRTARHDPLEQAIETVAATPASLHWFFDGIVCKPHDADTIITRNWKAKFAACVATLAERKETLATAADVLQAVRGMIDLKAAVGRAVPRRSEADAALRSIAHFAEFAAAYGNKPVEQFLQELRGRQRKLSARTDANRARAQLVLTTVRTAKGQEWNHVIVPYLQHGEFPRSADLAEERRFLYVAMTRAQESLTLCQPDEAHRRMWSPLLHGAEARA</sequence>
<dbReference type="EMBL" id="CP046904">
    <property type="protein sequence ID" value="QGZ40613.1"/>
    <property type="molecule type" value="Genomic_DNA"/>
</dbReference>
<evidence type="ECO:0000259" key="14">
    <source>
        <dbReference type="PROSITE" id="PS51217"/>
    </source>
</evidence>
<comment type="catalytic activity">
    <reaction evidence="11">
        <text>ATP + H2O = ADP + phosphate + H(+)</text>
        <dbReference type="Rhea" id="RHEA:13065"/>
        <dbReference type="ChEBI" id="CHEBI:15377"/>
        <dbReference type="ChEBI" id="CHEBI:15378"/>
        <dbReference type="ChEBI" id="CHEBI:30616"/>
        <dbReference type="ChEBI" id="CHEBI:43474"/>
        <dbReference type="ChEBI" id="CHEBI:456216"/>
        <dbReference type="EC" id="5.6.2.4"/>
    </reaction>
</comment>
<evidence type="ECO:0000256" key="7">
    <source>
        <dbReference type="ARBA" id="ARBA00023235"/>
    </source>
</evidence>
<dbReference type="InterPro" id="IPR000212">
    <property type="entry name" value="DNA_helicase_UvrD/REP"/>
</dbReference>
<dbReference type="GO" id="GO:0005524">
    <property type="term" value="F:ATP binding"/>
    <property type="evidence" value="ECO:0007669"/>
    <property type="project" value="UniProtKB-UniRule"/>
</dbReference>
<dbReference type="Pfam" id="PF00580">
    <property type="entry name" value="UvrD-helicase"/>
    <property type="match status" value="1"/>
</dbReference>
<feature type="binding site" evidence="12">
    <location>
        <begin position="24"/>
        <end position="31"/>
    </location>
    <ligand>
        <name>ATP</name>
        <dbReference type="ChEBI" id="CHEBI:30616"/>
    </ligand>
</feature>
<reference evidence="16" key="2">
    <citation type="submission" date="2019-07" db="EMBL/GenBank/DDBJ databases">
        <authorList>
            <person name="Whitman W."/>
            <person name="Huntemann M."/>
            <person name="Clum A."/>
            <person name="Pillay M."/>
            <person name="Palaniappan K."/>
            <person name="Varghese N."/>
            <person name="Mikhailova N."/>
            <person name="Stamatis D."/>
            <person name="Reddy T."/>
            <person name="Daum C."/>
            <person name="Shapiro N."/>
            <person name="Ivanova N."/>
            <person name="Kyrpides N."/>
            <person name="Woyke T."/>
        </authorList>
    </citation>
    <scope>NUCLEOTIDE SEQUENCE</scope>
    <source>
        <strain evidence="16">CGMCC 1.10685</strain>
    </source>
</reference>
<evidence type="ECO:0000313" key="16">
    <source>
        <dbReference type="EMBL" id="TWI46065.1"/>
    </source>
</evidence>
<keyword evidence="2 12" id="KW-0547">Nucleotide-binding</keyword>
<dbReference type="Gene3D" id="1.10.486.10">
    <property type="entry name" value="PCRA, domain 4"/>
    <property type="match status" value="1"/>
</dbReference>
<dbReference type="GO" id="GO:0043138">
    <property type="term" value="F:3'-5' DNA helicase activity"/>
    <property type="evidence" value="ECO:0007669"/>
    <property type="project" value="UniProtKB-EC"/>
</dbReference>
<feature type="domain" description="UvrD-like helicase C-terminal" evidence="14">
    <location>
        <begin position="299"/>
        <end position="608"/>
    </location>
</feature>
<dbReference type="Proteomes" id="UP000315112">
    <property type="component" value="Unassembled WGS sequence"/>
</dbReference>
<reference evidence="15 18" key="3">
    <citation type="submission" date="2019-12" db="EMBL/GenBank/DDBJ databases">
        <title>Draft Genome Sequences of Six Type Strains of the Genus Massilia.</title>
        <authorList>
            <person name="Miess H."/>
            <person name="Frediansyah A."/>
            <person name="Goeker M."/>
            <person name="Gross H."/>
        </authorList>
    </citation>
    <scope>NUCLEOTIDE SEQUENCE [LARGE SCALE GENOMIC DNA]</scope>
    <source>
        <strain evidence="15 18">DSM 26639</strain>
    </source>
</reference>
<dbReference type="InterPro" id="IPR027417">
    <property type="entry name" value="P-loop_NTPase"/>
</dbReference>